<gene>
    <name evidence="1" type="ORF">MetexDRAFT_6458</name>
</gene>
<sequence length="477" mass="51115">MLSEKAASKAPSQVPVPGSPEAIKLFGAACRAVDLASLGDAAELEALRINDGCMLWTSNAVRQAQSGDFSRFNPADVEAAKAVSSARLDELLVMALRREMRMAEAVRASGLRQLHALAFAEAETTAISATIPGAAQQPATAADPRLAAMVRECQDARRMLNDPSVPDGPEADAIGGRETRLLMEILRFPSQTVHDLRAKLSFLREEAEDAGRGWDARRGVPFEASVPGAAWAGLLRDIEHLAGMTPAVEIAPDPIFAAIEASKAAHAARDAWAQRFNGGTKLSAADFAEEDELNGVQSLAHDAVIATVPTTAAGRLALLEYLRWQMGLYGMADGQPPDAHSAFWPDAYKALRSALAFEGQPVSNSSEARLYLSGCSIRDLARLYETLSAHWRIASVSMGAPFLWNGDDYTGAGHILDAECDRLGRILEDIAREIAGREAGAEEQDDQLAVQVRQEFECNGGIYDPTLLARINAAWGA</sequence>
<organism evidence="1 2">
    <name type="scientific">Methylorubrum extorquens DSM 13060</name>
    <dbReference type="NCBI Taxonomy" id="882800"/>
    <lineage>
        <taxon>Bacteria</taxon>
        <taxon>Pseudomonadati</taxon>
        <taxon>Pseudomonadota</taxon>
        <taxon>Alphaproteobacteria</taxon>
        <taxon>Hyphomicrobiales</taxon>
        <taxon>Methylobacteriaceae</taxon>
        <taxon>Methylorubrum</taxon>
    </lineage>
</organism>
<name>H1KUZ5_METEX</name>
<dbReference type="AlphaFoldDB" id="H1KUZ5"/>
<dbReference type="Proteomes" id="UP000004382">
    <property type="component" value="Unassembled WGS sequence"/>
</dbReference>
<dbReference type="PATRIC" id="fig|882800.3.peg.6164"/>
<proteinExistence type="predicted"/>
<evidence type="ECO:0000313" key="2">
    <source>
        <dbReference type="Proteomes" id="UP000004382"/>
    </source>
</evidence>
<reference evidence="1 2" key="1">
    <citation type="submission" date="2011-09" db="EMBL/GenBank/DDBJ databases">
        <title>The draft genome of Methylobacterium extorquens DSM 13060.</title>
        <authorList>
            <consortium name="US DOE Joint Genome Institute (JGI-PGF)"/>
            <person name="Lucas S."/>
            <person name="Han J."/>
            <person name="Lapidus A."/>
            <person name="Cheng J.-F."/>
            <person name="Goodwin L."/>
            <person name="Pitluck S."/>
            <person name="Peters L."/>
            <person name="Land M.L."/>
            <person name="Hauser L."/>
            <person name="Koskimaki J."/>
            <person name="Halonen O."/>
            <person name="Pirttila A."/>
            <person name="Frank C."/>
            <person name="Woyke T.J."/>
        </authorList>
    </citation>
    <scope>NUCLEOTIDE SEQUENCE [LARGE SCALE GENOMIC DNA]</scope>
    <source>
        <strain evidence="1 2">DSM 13060</strain>
    </source>
</reference>
<protein>
    <submittedName>
        <fullName evidence="1">Uncharacterized protein</fullName>
    </submittedName>
</protein>
<accession>H1KUZ5</accession>
<evidence type="ECO:0000313" key="1">
    <source>
        <dbReference type="EMBL" id="EHP78308.1"/>
    </source>
</evidence>
<dbReference type="EMBL" id="AGJK01000440">
    <property type="protein sequence ID" value="EHP78308.1"/>
    <property type="molecule type" value="Genomic_DNA"/>
</dbReference>
<dbReference type="RefSeq" id="WP_003607149.1">
    <property type="nucleotide sequence ID" value="NZ_AGJK01000440.1"/>
</dbReference>
<comment type="caution">
    <text evidence="1">The sequence shown here is derived from an EMBL/GenBank/DDBJ whole genome shotgun (WGS) entry which is preliminary data.</text>
</comment>